<dbReference type="InterPro" id="IPR013087">
    <property type="entry name" value="Znf_C2H2_type"/>
</dbReference>
<dbReference type="Pfam" id="PF00096">
    <property type="entry name" value="zf-C2H2"/>
    <property type="match status" value="5"/>
</dbReference>
<keyword evidence="8" id="KW-0862">Zinc</keyword>
<feature type="domain" description="C2H2-type" evidence="15">
    <location>
        <begin position="181"/>
        <end position="208"/>
    </location>
</feature>
<evidence type="ECO:0000256" key="3">
    <source>
        <dbReference type="ARBA" id="ARBA00006991"/>
    </source>
</evidence>
<keyword evidence="10" id="KW-0805">Transcription regulation</keyword>
<keyword evidence="18" id="KW-1185">Reference proteome</keyword>
<evidence type="ECO:0000259" key="16">
    <source>
        <dbReference type="PROSITE" id="PS50805"/>
    </source>
</evidence>
<reference evidence="17 18" key="1">
    <citation type="submission" date="2018-10" db="EMBL/GenBank/DDBJ databases">
        <title>Improved assembly of the deer mouse Peromyscus maniculatus genome.</title>
        <authorList>
            <person name="Lassance J.-M."/>
            <person name="Hoekstra H.E."/>
        </authorList>
    </citation>
    <scope>NUCLEOTIDE SEQUENCE [LARGE SCALE GENOMIC DNA]</scope>
</reference>
<dbReference type="GO" id="GO:0005634">
    <property type="term" value="C:nucleus"/>
    <property type="evidence" value="ECO:0007669"/>
    <property type="project" value="UniProtKB-SubCell"/>
</dbReference>
<keyword evidence="9" id="KW-0832">Ubl conjugation</keyword>
<evidence type="ECO:0000256" key="1">
    <source>
        <dbReference type="ARBA" id="ARBA00003767"/>
    </source>
</evidence>
<protein>
    <recommendedName>
        <fullName evidence="19">Zinc finger protein 45-like</fullName>
    </recommendedName>
</protein>
<dbReference type="FunFam" id="3.30.160.60:FF:001394">
    <property type="entry name" value="Zinc finger protein 189"/>
    <property type="match status" value="1"/>
</dbReference>
<comment type="subcellular location">
    <subcellularLocation>
        <location evidence="2">Nucleus</location>
    </subcellularLocation>
</comment>
<keyword evidence="12" id="KW-0804">Transcription</keyword>
<reference evidence="17" key="3">
    <citation type="submission" date="2025-09" db="UniProtKB">
        <authorList>
            <consortium name="Ensembl"/>
        </authorList>
    </citation>
    <scope>IDENTIFICATION</scope>
</reference>
<evidence type="ECO:0000256" key="5">
    <source>
        <dbReference type="ARBA" id="ARBA00022723"/>
    </source>
</evidence>
<dbReference type="Ensembl" id="ENSPEMT00000038946.1">
    <property type="protein sequence ID" value="ENSPEMP00000035353.1"/>
    <property type="gene ID" value="ENSPEMG00000026707.1"/>
</dbReference>
<dbReference type="Gene3D" id="3.30.160.60">
    <property type="entry name" value="Classic Zinc Finger"/>
    <property type="match status" value="6"/>
</dbReference>
<keyword evidence="6" id="KW-0677">Repeat</keyword>
<dbReference type="FunFam" id="3.30.160.60:FF:000848">
    <property type="entry name" value="Zinc finger protein 35"/>
    <property type="match status" value="1"/>
</dbReference>
<keyword evidence="11" id="KW-0238">DNA-binding</keyword>
<feature type="domain" description="KRAB" evidence="16">
    <location>
        <begin position="2"/>
        <end position="102"/>
    </location>
</feature>
<dbReference type="SUPFAM" id="SSF57667">
    <property type="entry name" value="beta-beta-alpha zinc fingers"/>
    <property type="match status" value="3"/>
</dbReference>
<evidence type="ECO:0008006" key="19">
    <source>
        <dbReference type="Google" id="ProtNLM"/>
    </source>
</evidence>
<feature type="domain" description="C2H2-type" evidence="15">
    <location>
        <begin position="209"/>
        <end position="236"/>
    </location>
</feature>
<dbReference type="FunFam" id="3.30.160.60:FF:000663">
    <property type="entry name" value="Zinc finger protein 45"/>
    <property type="match status" value="1"/>
</dbReference>
<dbReference type="PANTHER" id="PTHR23235:SF120">
    <property type="entry name" value="KRUPPEL-LIKE FACTOR 15"/>
    <property type="match status" value="1"/>
</dbReference>
<dbReference type="SUPFAM" id="SSF109640">
    <property type="entry name" value="KRAB domain (Kruppel-associated box)"/>
    <property type="match status" value="1"/>
</dbReference>
<feature type="domain" description="C2H2-type" evidence="15">
    <location>
        <begin position="123"/>
        <end position="152"/>
    </location>
</feature>
<proteinExistence type="inferred from homology"/>
<evidence type="ECO:0000256" key="12">
    <source>
        <dbReference type="ARBA" id="ARBA00023163"/>
    </source>
</evidence>
<dbReference type="SMART" id="SM00349">
    <property type="entry name" value="KRAB"/>
    <property type="match status" value="1"/>
</dbReference>
<dbReference type="InterPro" id="IPR001909">
    <property type="entry name" value="KRAB"/>
</dbReference>
<dbReference type="PANTHER" id="PTHR23235">
    <property type="entry name" value="KRUEPPEL-LIKE TRANSCRIPTION FACTOR"/>
    <property type="match status" value="1"/>
</dbReference>
<dbReference type="Pfam" id="PF01352">
    <property type="entry name" value="KRAB"/>
    <property type="match status" value="1"/>
</dbReference>
<name>A0A8C8W3Y7_PERMB</name>
<dbReference type="SMART" id="SM00355">
    <property type="entry name" value="ZnF_C2H2"/>
    <property type="match status" value="6"/>
</dbReference>
<dbReference type="PROSITE" id="PS00028">
    <property type="entry name" value="ZINC_FINGER_C2H2_1"/>
    <property type="match status" value="5"/>
</dbReference>
<keyword evidence="13" id="KW-0539">Nucleus</keyword>
<keyword evidence="4" id="KW-1017">Isopeptide bond</keyword>
<evidence type="ECO:0000313" key="17">
    <source>
        <dbReference type="Ensembl" id="ENSPEMP00000035353.1"/>
    </source>
</evidence>
<evidence type="ECO:0000256" key="4">
    <source>
        <dbReference type="ARBA" id="ARBA00022499"/>
    </source>
</evidence>
<dbReference type="FunFam" id="3.30.160.60:FF:000015">
    <property type="entry name" value="Zinc finger protein 569"/>
    <property type="match status" value="1"/>
</dbReference>
<dbReference type="GO" id="GO:0000981">
    <property type="term" value="F:DNA-binding transcription factor activity, RNA polymerase II-specific"/>
    <property type="evidence" value="ECO:0007669"/>
    <property type="project" value="TreeGrafter"/>
</dbReference>
<dbReference type="PROSITE" id="PS50157">
    <property type="entry name" value="ZINC_FINGER_C2H2_2"/>
    <property type="match status" value="6"/>
</dbReference>
<organism evidence="17 18">
    <name type="scientific">Peromyscus maniculatus bairdii</name>
    <name type="common">Prairie deer mouse</name>
    <dbReference type="NCBI Taxonomy" id="230844"/>
    <lineage>
        <taxon>Eukaryota</taxon>
        <taxon>Metazoa</taxon>
        <taxon>Chordata</taxon>
        <taxon>Craniata</taxon>
        <taxon>Vertebrata</taxon>
        <taxon>Euteleostomi</taxon>
        <taxon>Mammalia</taxon>
        <taxon>Eutheria</taxon>
        <taxon>Euarchontoglires</taxon>
        <taxon>Glires</taxon>
        <taxon>Rodentia</taxon>
        <taxon>Myomorpha</taxon>
        <taxon>Muroidea</taxon>
        <taxon>Cricetidae</taxon>
        <taxon>Neotominae</taxon>
        <taxon>Peromyscus</taxon>
    </lineage>
</organism>
<feature type="domain" description="C2H2-type" evidence="15">
    <location>
        <begin position="153"/>
        <end position="180"/>
    </location>
</feature>
<evidence type="ECO:0000256" key="2">
    <source>
        <dbReference type="ARBA" id="ARBA00004123"/>
    </source>
</evidence>
<dbReference type="CDD" id="cd07765">
    <property type="entry name" value="KRAB_A-box"/>
    <property type="match status" value="1"/>
</dbReference>
<dbReference type="PROSITE" id="PS50805">
    <property type="entry name" value="KRAB"/>
    <property type="match status" value="1"/>
</dbReference>
<dbReference type="FunFam" id="3.30.160.60:FF:001980">
    <property type="entry name" value="Zinc finger protein 45"/>
    <property type="match status" value="1"/>
</dbReference>
<evidence type="ECO:0000256" key="11">
    <source>
        <dbReference type="ARBA" id="ARBA00023125"/>
    </source>
</evidence>
<evidence type="ECO:0000313" key="18">
    <source>
        <dbReference type="Proteomes" id="UP000694547"/>
    </source>
</evidence>
<feature type="domain" description="C2H2-type" evidence="15">
    <location>
        <begin position="265"/>
        <end position="292"/>
    </location>
</feature>
<accession>A0A8C8W3Y7</accession>
<dbReference type="GO" id="GO:0000978">
    <property type="term" value="F:RNA polymerase II cis-regulatory region sequence-specific DNA binding"/>
    <property type="evidence" value="ECO:0007669"/>
    <property type="project" value="TreeGrafter"/>
</dbReference>
<evidence type="ECO:0000256" key="13">
    <source>
        <dbReference type="ARBA" id="ARBA00023242"/>
    </source>
</evidence>
<evidence type="ECO:0000256" key="14">
    <source>
        <dbReference type="PROSITE-ProRule" id="PRU00042"/>
    </source>
</evidence>
<evidence type="ECO:0000256" key="6">
    <source>
        <dbReference type="ARBA" id="ARBA00022737"/>
    </source>
</evidence>
<keyword evidence="5" id="KW-0479">Metal-binding</keyword>
<dbReference type="GO" id="GO:0008270">
    <property type="term" value="F:zinc ion binding"/>
    <property type="evidence" value="ECO:0007669"/>
    <property type="project" value="UniProtKB-KW"/>
</dbReference>
<comment type="similarity">
    <text evidence="3">Belongs to the krueppel C2H2-type zinc-finger protein family.</text>
</comment>
<feature type="domain" description="C2H2-type" evidence="15">
    <location>
        <begin position="237"/>
        <end position="264"/>
    </location>
</feature>
<reference evidence="17" key="2">
    <citation type="submission" date="2025-08" db="UniProtKB">
        <authorList>
            <consortium name="Ensembl"/>
        </authorList>
    </citation>
    <scope>IDENTIFICATION</scope>
</reference>
<evidence type="ECO:0000256" key="9">
    <source>
        <dbReference type="ARBA" id="ARBA00022843"/>
    </source>
</evidence>
<dbReference type="Proteomes" id="UP000694547">
    <property type="component" value="Chromosome 1"/>
</dbReference>
<dbReference type="GeneTree" id="ENSGT01140000282560"/>
<evidence type="ECO:0000256" key="10">
    <source>
        <dbReference type="ARBA" id="ARBA00023015"/>
    </source>
</evidence>
<dbReference type="AlphaFoldDB" id="A0A8C8W3Y7"/>
<dbReference type="InterPro" id="IPR036236">
    <property type="entry name" value="Znf_C2H2_sf"/>
</dbReference>
<dbReference type="Gene3D" id="6.10.140.140">
    <property type="match status" value="1"/>
</dbReference>
<evidence type="ECO:0000256" key="8">
    <source>
        <dbReference type="ARBA" id="ARBA00022833"/>
    </source>
</evidence>
<comment type="function">
    <text evidence="1">May be involved in transcriptional regulation.</text>
</comment>
<dbReference type="InterPro" id="IPR036051">
    <property type="entry name" value="KRAB_dom_sf"/>
</dbReference>
<evidence type="ECO:0000259" key="15">
    <source>
        <dbReference type="PROSITE" id="PS50157"/>
    </source>
</evidence>
<keyword evidence="7 14" id="KW-0863">Zinc-finger</keyword>
<evidence type="ECO:0000256" key="7">
    <source>
        <dbReference type="ARBA" id="ARBA00022771"/>
    </source>
</evidence>
<sequence length="305" mass="34581">MVTFKDVAVVFSEEELELLDAAQKKLYCDVMLENFRNVVSLGSRNLNEKESLQEAGWRHLPQEELFCSCIWQQVTRELTQGGDCRGKDGGTGSALGKQDAVQSEGAELSKLSRRNSFLQVHHGECREEEPSKSFSQFSSLQVHQRAHMGEKPYQCAECGKGFSVESHLQAHQRSHTGERPYQCEECGKGFCRASNFLAHRGVHTGEKPFPCDVCGKRFRQRSYLQDHHRVHTGEKPYKCEECGKVFSWSSYLKAHHRVHTGEKPYKCEACGKGFSWSSGLLVHQRAHAEDECSRGLSSSEDSYRK</sequence>